<evidence type="ECO:0000313" key="2">
    <source>
        <dbReference type="EMBL" id="KAL1593368.1"/>
    </source>
</evidence>
<feature type="region of interest" description="Disordered" evidence="1">
    <location>
        <begin position="140"/>
        <end position="159"/>
    </location>
</feature>
<name>A0ABR3QMR0_9PLEO</name>
<dbReference type="EMBL" id="JAKJXO020000019">
    <property type="protein sequence ID" value="KAL1593368.1"/>
    <property type="molecule type" value="Genomic_DNA"/>
</dbReference>
<evidence type="ECO:0000256" key="1">
    <source>
        <dbReference type="SAM" id="MobiDB-lite"/>
    </source>
</evidence>
<feature type="region of interest" description="Disordered" evidence="1">
    <location>
        <begin position="47"/>
        <end position="67"/>
    </location>
</feature>
<sequence>GSRACDISLNAPSSTAAFPALPHSALQLIITKPPIDRTLDLQHKFTSTHTMPASSAPSSPSAPTKKGKAVVFEMDPNHLGYAKRSRTNLTIPQSSTDENSGEYKVLLIEYSSWEEKQQVELKQLRSTVALLSKEIADMREERSAKNTELRSTHQHNKSLELEKDNLHKKCDSLSRRADRWENAHNDFRPKLQEFEAQINKLVNEKHQATAMVLQEQSRNIEKNKEVRNLNRELNALAKSYQDLHKRHEQAIGRKNAPQEKSGYDLRSSADREKGPRVVKCTQCYTKKWPCDAGHPCQACIARGKCCPGTKSIGLRHIHFVLSLLF</sequence>
<accession>A0ABR3QMR0</accession>
<comment type="caution">
    <text evidence="2">The sequence shown here is derived from an EMBL/GenBank/DDBJ whole genome shotgun (WGS) entry which is preliminary data.</text>
</comment>
<feature type="compositionally biased region" description="Low complexity" evidence="1">
    <location>
        <begin position="52"/>
        <end position="63"/>
    </location>
</feature>
<feature type="compositionally biased region" description="Basic and acidic residues" evidence="1">
    <location>
        <begin position="261"/>
        <end position="270"/>
    </location>
</feature>
<organism evidence="2 3">
    <name type="scientific">Paraconiothyrium brasiliense</name>
    <dbReference type="NCBI Taxonomy" id="300254"/>
    <lineage>
        <taxon>Eukaryota</taxon>
        <taxon>Fungi</taxon>
        <taxon>Dikarya</taxon>
        <taxon>Ascomycota</taxon>
        <taxon>Pezizomycotina</taxon>
        <taxon>Dothideomycetes</taxon>
        <taxon>Pleosporomycetidae</taxon>
        <taxon>Pleosporales</taxon>
        <taxon>Massarineae</taxon>
        <taxon>Didymosphaeriaceae</taxon>
        <taxon>Paraconiothyrium</taxon>
    </lineage>
</organism>
<feature type="non-terminal residue" evidence="2">
    <location>
        <position position="1"/>
    </location>
</feature>
<proteinExistence type="predicted"/>
<evidence type="ECO:0000313" key="3">
    <source>
        <dbReference type="Proteomes" id="UP001521785"/>
    </source>
</evidence>
<keyword evidence="3" id="KW-1185">Reference proteome</keyword>
<dbReference type="Proteomes" id="UP001521785">
    <property type="component" value="Unassembled WGS sequence"/>
</dbReference>
<dbReference type="Gene3D" id="1.10.287.1490">
    <property type="match status" value="1"/>
</dbReference>
<protein>
    <submittedName>
        <fullName evidence="2">Uncharacterized protein</fullName>
    </submittedName>
</protein>
<reference evidence="2 3" key="1">
    <citation type="submission" date="2024-02" db="EMBL/GenBank/DDBJ databases">
        <title>De novo assembly and annotation of 12 fungi associated with fruit tree decline syndrome in Ontario, Canada.</title>
        <authorList>
            <person name="Sulman M."/>
            <person name="Ellouze W."/>
            <person name="Ilyukhin E."/>
        </authorList>
    </citation>
    <scope>NUCLEOTIDE SEQUENCE [LARGE SCALE GENOMIC DNA]</scope>
    <source>
        <strain evidence="2 3">M42-189</strain>
    </source>
</reference>
<gene>
    <name evidence="2" type="ORF">SLS60_010976</name>
</gene>
<feature type="region of interest" description="Disordered" evidence="1">
    <location>
        <begin position="250"/>
        <end position="270"/>
    </location>
</feature>